<evidence type="ECO:0000256" key="5">
    <source>
        <dbReference type="SAM" id="MobiDB-lite"/>
    </source>
</evidence>
<dbReference type="Proteomes" id="UP000008021">
    <property type="component" value="Chromosome 1"/>
</dbReference>
<keyword evidence="2" id="KW-0812">Transmembrane</keyword>
<keyword evidence="3" id="KW-1133">Transmembrane helix</keyword>
<keyword evidence="8" id="KW-1185">Reference proteome</keyword>
<evidence type="ECO:0000313" key="8">
    <source>
        <dbReference type="Proteomes" id="UP000008021"/>
    </source>
</evidence>
<evidence type="ECO:0000256" key="6">
    <source>
        <dbReference type="SAM" id="SignalP"/>
    </source>
</evidence>
<keyword evidence="4" id="KW-0472">Membrane</keyword>
<evidence type="ECO:0000256" key="3">
    <source>
        <dbReference type="ARBA" id="ARBA00022989"/>
    </source>
</evidence>
<feature type="chain" id="PRO_5002355877" evidence="6">
    <location>
        <begin position="18"/>
        <end position="186"/>
    </location>
</feature>
<dbReference type="GO" id="GO:0015171">
    <property type="term" value="F:amino acid transmembrane transporter activity"/>
    <property type="evidence" value="ECO:0007669"/>
    <property type="project" value="TreeGrafter"/>
</dbReference>
<evidence type="ECO:0000256" key="4">
    <source>
        <dbReference type="ARBA" id="ARBA00023136"/>
    </source>
</evidence>
<feature type="region of interest" description="Disordered" evidence="5">
    <location>
        <begin position="33"/>
        <end position="57"/>
    </location>
</feature>
<evidence type="ECO:0000256" key="2">
    <source>
        <dbReference type="ARBA" id="ARBA00022692"/>
    </source>
</evidence>
<dbReference type="Gramene" id="OMERI01G42370.2">
    <property type="protein sequence ID" value="OMERI01G42370.2"/>
    <property type="gene ID" value="OMERI01G42370"/>
</dbReference>
<dbReference type="GO" id="GO:0045037">
    <property type="term" value="P:protein import into chloroplast stroma"/>
    <property type="evidence" value="ECO:0007669"/>
    <property type="project" value="TreeGrafter"/>
</dbReference>
<dbReference type="AlphaFoldDB" id="A0A0E0CDL2"/>
<reference evidence="7" key="1">
    <citation type="submission" date="2015-04" db="UniProtKB">
        <authorList>
            <consortium name="EnsemblPlants"/>
        </authorList>
    </citation>
    <scope>IDENTIFICATION</scope>
</reference>
<dbReference type="PANTHER" id="PTHR15371">
    <property type="entry name" value="TIM23"/>
    <property type="match status" value="1"/>
</dbReference>
<accession>A0A0E0CDL2</accession>
<dbReference type="PANTHER" id="PTHR15371:SF20">
    <property type="match status" value="1"/>
</dbReference>
<dbReference type="InterPro" id="IPR045238">
    <property type="entry name" value="Tim23-like"/>
</dbReference>
<evidence type="ECO:0000313" key="7">
    <source>
        <dbReference type="EnsemblPlants" id="OMERI01G42370.2"/>
    </source>
</evidence>
<evidence type="ECO:0000256" key="1">
    <source>
        <dbReference type="ARBA" id="ARBA00004141"/>
    </source>
</evidence>
<dbReference type="HOGENOM" id="CLU_100380_2_0_1"/>
<organism evidence="7">
    <name type="scientific">Oryza meridionalis</name>
    <dbReference type="NCBI Taxonomy" id="40149"/>
    <lineage>
        <taxon>Eukaryota</taxon>
        <taxon>Viridiplantae</taxon>
        <taxon>Streptophyta</taxon>
        <taxon>Embryophyta</taxon>
        <taxon>Tracheophyta</taxon>
        <taxon>Spermatophyta</taxon>
        <taxon>Magnoliopsida</taxon>
        <taxon>Liliopsida</taxon>
        <taxon>Poales</taxon>
        <taxon>Poaceae</taxon>
        <taxon>BOP clade</taxon>
        <taxon>Oryzoideae</taxon>
        <taxon>Oryzeae</taxon>
        <taxon>Oryzinae</taxon>
        <taxon>Oryza</taxon>
    </lineage>
</organism>
<dbReference type="GO" id="GO:0009707">
    <property type="term" value="C:chloroplast outer membrane"/>
    <property type="evidence" value="ECO:0007669"/>
    <property type="project" value="TreeGrafter"/>
</dbReference>
<proteinExistence type="predicted"/>
<name>A0A0E0CDL2_9ORYZ</name>
<sequence>MCCVLLLLVCPETERIAWDMDYARERERERECRGRELKRRRRDRSSNEQHMAHSGFSGSLTSPRFDLAVDMGHPFLNRTVDGFLKIGAVGACKVAAEETFECLHRGDVSKHKVESAVSTIAGVYVGMEYGIERIRGHRDWKNAMVGGAVTGALVSAASNSHRQNVVKNAITGGAIATAAEFLNYLT</sequence>
<dbReference type="Pfam" id="PF02466">
    <property type="entry name" value="Tim17"/>
    <property type="match status" value="1"/>
</dbReference>
<dbReference type="EnsemblPlants" id="OMERI01G42370.2">
    <property type="protein sequence ID" value="OMERI01G42370.2"/>
    <property type="gene ID" value="OMERI01G42370"/>
</dbReference>
<protein>
    <submittedName>
        <fullName evidence="7">Uncharacterized protein</fullName>
    </submittedName>
</protein>
<feature type="signal peptide" evidence="6">
    <location>
        <begin position="1"/>
        <end position="17"/>
    </location>
</feature>
<keyword evidence="6" id="KW-0732">Signal</keyword>
<comment type="subcellular location">
    <subcellularLocation>
        <location evidence="1">Membrane</location>
        <topology evidence="1">Multi-pass membrane protein</topology>
    </subcellularLocation>
</comment>
<reference evidence="7" key="2">
    <citation type="submission" date="2018-05" db="EMBL/GenBank/DDBJ databases">
        <title>OmerRS3 (Oryza meridionalis Reference Sequence Version 3).</title>
        <authorList>
            <person name="Zhang J."/>
            <person name="Kudrna D."/>
            <person name="Lee S."/>
            <person name="Talag J."/>
            <person name="Welchert J."/>
            <person name="Wing R.A."/>
        </authorList>
    </citation>
    <scope>NUCLEOTIDE SEQUENCE [LARGE SCALE GENOMIC DNA]</scope>
    <source>
        <strain evidence="7">cv. OR44</strain>
    </source>
</reference>